<protein>
    <submittedName>
        <fullName evidence="10">Chloroperoxidase</fullName>
    </submittedName>
</protein>
<keyword evidence="2" id="KW-0575">Peroxidase</keyword>
<dbReference type="Proteomes" id="UP001270362">
    <property type="component" value="Unassembled WGS sequence"/>
</dbReference>
<dbReference type="Pfam" id="PF01328">
    <property type="entry name" value="Peroxidase_2"/>
    <property type="match status" value="1"/>
</dbReference>
<comment type="caution">
    <text evidence="10">The sequence shown here is derived from an EMBL/GenBank/DDBJ whole genome shotgun (WGS) entry which is preliminary data.</text>
</comment>
<keyword evidence="3" id="KW-0349">Heme</keyword>
<evidence type="ECO:0000256" key="1">
    <source>
        <dbReference type="ARBA" id="ARBA00001970"/>
    </source>
</evidence>
<evidence type="ECO:0000259" key="9">
    <source>
        <dbReference type="PROSITE" id="PS51405"/>
    </source>
</evidence>
<feature type="domain" description="Heme haloperoxidase family profile" evidence="9">
    <location>
        <begin position="29"/>
        <end position="232"/>
    </location>
</feature>
<name>A0AAE0X0L4_9PEZI</name>
<evidence type="ECO:0000256" key="3">
    <source>
        <dbReference type="ARBA" id="ARBA00022617"/>
    </source>
</evidence>
<reference evidence="10" key="2">
    <citation type="submission" date="2023-06" db="EMBL/GenBank/DDBJ databases">
        <authorList>
            <consortium name="Lawrence Berkeley National Laboratory"/>
            <person name="Haridas S."/>
            <person name="Hensen N."/>
            <person name="Bonometti L."/>
            <person name="Westerberg I."/>
            <person name="Brannstrom I.O."/>
            <person name="Guillou S."/>
            <person name="Cros-Aarteil S."/>
            <person name="Calhoun S."/>
            <person name="Kuo A."/>
            <person name="Mondo S."/>
            <person name="Pangilinan J."/>
            <person name="Riley R."/>
            <person name="Labutti K."/>
            <person name="Andreopoulos B."/>
            <person name="Lipzen A."/>
            <person name="Chen C."/>
            <person name="Yanf M."/>
            <person name="Daum C."/>
            <person name="Ng V."/>
            <person name="Clum A."/>
            <person name="Steindorff A."/>
            <person name="Ohm R."/>
            <person name="Martin F."/>
            <person name="Silar P."/>
            <person name="Natvig D."/>
            <person name="Lalanne C."/>
            <person name="Gautier V."/>
            <person name="Ament-Velasquez S.L."/>
            <person name="Kruys A."/>
            <person name="Hutchinson M.I."/>
            <person name="Powell A.J."/>
            <person name="Barry K."/>
            <person name="Miller A.N."/>
            <person name="Grigoriev I.V."/>
            <person name="Debuchy R."/>
            <person name="Gladieux P."/>
            <person name="Thoren M.H."/>
            <person name="Johannesson H."/>
        </authorList>
    </citation>
    <scope>NUCLEOTIDE SEQUENCE</scope>
    <source>
        <strain evidence="10">CBS 314.62</strain>
    </source>
</reference>
<evidence type="ECO:0000313" key="10">
    <source>
        <dbReference type="EMBL" id="KAK3682226.1"/>
    </source>
</evidence>
<comment type="cofactor">
    <cofactor evidence="1">
        <name>heme b</name>
        <dbReference type="ChEBI" id="CHEBI:60344"/>
    </cofactor>
</comment>
<proteinExistence type="inferred from homology"/>
<feature type="compositionally biased region" description="Basic and acidic residues" evidence="8">
    <location>
        <begin position="19"/>
        <end position="35"/>
    </location>
</feature>
<evidence type="ECO:0000256" key="6">
    <source>
        <dbReference type="ARBA" id="ARBA00023004"/>
    </source>
</evidence>
<evidence type="ECO:0000256" key="8">
    <source>
        <dbReference type="SAM" id="MobiDB-lite"/>
    </source>
</evidence>
<dbReference type="AlphaFoldDB" id="A0AAE0X0L4"/>
<dbReference type="SUPFAM" id="SSF47571">
    <property type="entry name" value="Cloroperoxidase"/>
    <property type="match status" value="1"/>
</dbReference>
<dbReference type="EMBL" id="JAULSO010000005">
    <property type="protein sequence ID" value="KAK3682226.1"/>
    <property type="molecule type" value="Genomic_DNA"/>
</dbReference>
<evidence type="ECO:0000256" key="4">
    <source>
        <dbReference type="ARBA" id="ARBA00022723"/>
    </source>
</evidence>
<keyword evidence="5" id="KW-0560">Oxidoreductase</keyword>
<evidence type="ECO:0000313" key="11">
    <source>
        <dbReference type="Proteomes" id="UP001270362"/>
    </source>
</evidence>
<dbReference type="PROSITE" id="PS51405">
    <property type="entry name" value="HEME_HALOPEROXIDASE"/>
    <property type="match status" value="1"/>
</dbReference>
<dbReference type="GO" id="GO:0004601">
    <property type="term" value="F:peroxidase activity"/>
    <property type="evidence" value="ECO:0007669"/>
    <property type="project" value="UniProtKB-KW"/>
</dbReference>
<evidence type="ECO:0000256" key="5">
    <source>
        <dbReference type="ARBA" id="ARBA00023002"/>
    </source>
</evidence>
<sequence>MYLPVSGILQSFFRSRSSDPREEIASVQSEDHTYERGNIAHRGPCPGLNALANQGYLPRDGKNITPARVEAALMTALHMDRVLAHTLASQLKPLCRDDGTLDLVDMRRHNVVEHDVSFTRLDFRQGDNYTFQPGMFSAILQDAGDGPTTIKTIARTYRRRQKEEKESGAPGLPLRLYFVSLVQAVSFLHTAETGGALSKEVLTEFYTQEKFPDVILGNEKTRRLSGLVGMTAQLMFYLLFKTE</sequence>
<dbReference type="PANTHER" id="PTHR33577:SF18">
    <property type="entry name" value="HEME HALOPEROXIDASE FAMILY PROFILE DOMAIN-CONTAINING PROTEIN"/>
    <property type="match status" value="1"/>
</dbReference>
<keyword evidence="6" id="KW-0408">Iron</keyword>
<dbReference type="PANTHER" id="PTHR33577">
    <property type="entry name" value="STERIGMATOCYSTIN BIOSYNTHESIS PEROXIDASE STCC-RELATED"/>
    <property type="match status" value="1"/>
</dbReference>
<dbReference type="GO" id="GO:0046872">
    <property type="term" value="F:metal ion binding"/>
    <property type="evidence" value="ECO:0007669"/>
    <property type="project" value="UniProtKB-KW"/>
</dbReference>
<gene>
    <name evidence="10" type="ORF">B0T22DRAFT_493994</name>
</gene>
<evidence type="ECO:0000256" key="7">
    <source>
        <dbReference type="ARBA" id="ARBA00025795"/>
    </source>
</evidence>
<dbReference type="Gene3D" id="1.10.489.10">
    <property type="entry name" value="Chloroperoxidase-like"/>
    <property type="match status" value="1"/>
</dbReference>
<accession>A0AAE0X0L4</accession>
<evidence type="ECO:0000256" key="2">
    <source>
        <dbReference type="ARBA" id="ARBA00022559"/>
    </source>
</evidence>
<feature type="region of interest" description="Disordered" evidence="8">
    <location>
        <begin position="19"/>
        <end position="41"/>
    </location>
</feature>
<organism evidence="10 11">
    <name type="scientific">Podospora appendiculata</name>
    <dbReference type="NCBI Taxonomy" id="314037"/>
    <lineage>
        <taxon>Eukaryota</taxon>
        <taxon>Fungi</taxon>
        <taxon>Dikarya</taxon>
        <taxon>Ascomycota</taxon>
        <taxon>Pezizomycotina</taxon>
        <taxon>Sordariomycetes</taxon>
        <taxon>Sordariomycetidae</taxon>
        <taxon>Sordariales</taxon>
        <taxon>Podosporaceae</taxon>
        <taxon>Podospora</taxon>
    </lineage>
</organism>
<dbReference type="InterPro" id="IPR036851">
    <property type="entry name" value="Chloroperoxidase-like_sf"/>
</dbReference>
<reference evidence="10" key="1">
    <citation type="journal article" date="2023" name="Mol. Phylogenet. Evol.">
        <title>Genome-scale phylogeny and comparative genomics of the fungal order Sordariales.</title>
        <authorList>
            <person name="Hensen N."/>
            <person name="Bonometti L."/>
            <person name="Westerberg I."/>
            <person name="Brannstrom I.O."/>
            <person name="Guillou S."/>
            <person name="Cros-Aarteil S."/>
            <person name="Calhoun S."/>
            <person name="Haridas S."/>
            <person name="Kuo A."/>
            <person name="Mondo S."/>
            <person name="Pangilinan J."/>
            <person name="Riley R."/>
            <person name="LaButti K."/>
            <person name="Andreopoulos B."/>
            <person name="Lipzen A."/>
            <person name="Chen C."/>
            <person name="Yan M."/>
            <person name="Daum C."/>
            <person name="Ng V."/>
            <person name="Clum A."/>
            <person name="Steindorff A."/>
            <person name="Ohm R.A."/>
            <person name="Martin F."/>
            <person name="Silar P."/>
            <person name="Natvig D.O."/>
            <person name="Lalanne C."/>
            <person name="Gautier V."/>
            <person name="Ament-Velasquez S.L."/>
            <person name="Kruys A."/>
            <person name="Hutchinson M.I."/>
            <person name="Powell A.J."/>
            <person name="Barry K."/>
            <person name="Miller A.N."/>
            <person name="Grigoriev I.V."/>
            <person name="Debuchy R."/>
            <person name="Gladieux P."/>
            <person name="Hiltunen Thoren M."/>
            <person name="Johannesson H."/>
        </authorList>
    </citation>
    <scope>NUCLEOTIDE SEQUENCE</scope>
    <source>
        <strain evidence="10">CBS 314.62</strain>
    </source>
</reference>
<keyword evidence="11" id="KW-1185">Reference proteome</keyword>
<dbReference type="InterPro" id="IPR000028">
    <property type="entry name" value="Chloroperoxidase"/>
</dbReference>
<keyword evidence="4" id="KW-0479">Metal-binding</keyword>
<comment type="similarity">
    <text evidence="7">Belongs to the chloroperoxidase family.</text>
</comment>